<reference evidence="2" key="1">
    <citation type="submission" date="2019-09" db="EMBL/GenBank/DDBJ databases">
        <title>Draft genome information of white flower Hibiscus syriacus.</title>
        <authorList>
            <person name="Kim Y.-M."/>
        </authorList>
    </citation>
    <scope>NUCLEOTIDE SEQUENCE [LARGE SCALE GENOMIC DNA]</scope>
    <source>
        <strain evidence="2">YM2019G1</strain>
    </source>
</reference>
<comment type="caution">
    <text evidence="2">The sequence shown here is derived from an EMBL/GenBank/DDBJ whole genome shotgun (WGS) entry which is preliminary data.</text>
</comment>
<evidence type="ECO:0000313" key="2">
    <source>
        <dbReference type="EMBL" id="KAE8718355.1"/>
    </source>
</evidence>
<dbReference type="AlphaFoldDB" id="A0A6A3BPS2"/>
<sequence length="102" mass="11412">MTTENQTEWKKIRQLTIICCRFPSTSQYQQLVSSKSSDRGKLNIVDYGHDEAVVSSEHEERELGSNDDLMFGLEHQIANVDFQGKTSPAAVQGTPESPNVEP</sequence>
<gene>
    <name evidence="2" type="ORF">F3Y22_tig00110015pilonHSYRG00225</name>
</gene>
<dbReference type="EMBL" id="VEPZ02000813">
    <property type="protein sequence ID" value="KAE8718355.1"/>
    <property type="molecule type" value="Genomic_DNA"/>
</dbReference>
<protein>
    <submittedName>
        <fullName evidence="2">Uncharacterized protein</fullName>
    </submittedName>
</protein>
<keyword evidence="3" id="KW-1185">Reference proteome</keyword>
<organism evidence="2 3">
    <name type="scientific">Hibiscus syriacus</name>
    <name type="common">Rose of Sharon</name>
    <dbReference type="NCBI Taxonomy" id="106335"/>
    <lineage>
        <taxon>Eukaryota</taxon>
        <taxon>Viridiplantae</taxon>
        <taxon>Streptophyta</taxon>
        <taxon>Embryophyta</taxon>
        <taxon>Tracheophyta</taxon>
        <taxon>Spermatophyta</taxon>
        <taxon>Magnoliopsida</taxon>
        <taxon>eudicotyledons</taxon>
        <taxon>Gunneridae</taxon>
        <taxon>Pentapetalae</taxon>
        <taxon>rosids</taxon>
        <taxon>malvids</taxon>
        <taxon>Malvales</taxon>
        <taxon>Malvaceae</taxon>
        <taxon>Malvoideae</taxon>
        <taxon>Hibiscus</taxon>
    </lineage>
</organism>
<evidence type="ECO:0000256" key="1">
    <source>
        <dbReference type="SAM" id="MobiDB-lite"/>
    </source>
</evidence>
<feature type="region of interest" description="Disordered" evidence="1">
    <location>
        <begin position="82"/>
        <end position="102"/>
    </location>
</feature>
<evidence type="ECO:0000313" key="3">
    <source>
        <dbReference type="Proteomes" id="UP000436088"/>
    </source>
</evidence>
<accession>A0A6A3BPS2</accession>
<name>A0A6A3BPS2_HIBSY</name>
<proteinExistence type="predicted"/>
<dbReference type="Proteomes" id="UP000436088">
    <property type="component" value="Unassembled WGS sequence"/>
</dbReference>